<evidence type="ECO:0000256" key="2">
    <source>
        <dbReference type="ARBA" id="ARBA00022737"/>
    </source>
</evidence>
<dbReference type="EMBL" id="CAJPDS010000061">
    <property type="protein sequence ID" value="CAF9932009.1"/>
    <property type="molecule type" value="Genomic_DNA"/>
</dbReference>
<accession>A0A8H3FZF7</accession>
<sequence length="874" mass="97682">MDLVPAGQGVAAVFQDAVDLARRSMEQSLAGSERIGEAVNLRLTIDLSDRPFIKIPDEVIDIIKREVERDNSFSEIPHAVFKLPQLEIFDISKNKLDSIPNEIGEMRALRVFSVMHNKIRNISAHLATMDNVKIMKLGHNPLNPELKRIVDQGATPPSEGNVLDSTSREFDTTERVKKFLRAAGSANHLSEGDSSDVPLDTPKAPTRSLSSRFPVKPSTSGSEIFSDMNGRSPGFAKPPIPMRSHYRIPSGQKEALRRPGLAPLSIGNERNRSNSESVLQATQSNRMKRMGYVTKKQSGLGKVDEMQTNRNSFHSRGQSHGSALHERGNTSVKNIEHNLSGSLYTNHHHHNFVRRLSSLPEHRKESTTSTYVAESAKSVLYSFHQVHPPTSTLIRVVKEKTVLKKTYLEKVQFCATDQLHILDSALQKSETYPKPWNPETPTNNHVSGSCESVLVVYQSFITCFLRSLARLVFTGDHRYIRTMLLLMQGGVVEKRNGCSNVAVKSKKDNQGKAINPQISVTSGQRLRRDDRSLTPTREHPNPQRRWRNGTTFQPTGYFSPVPSGAQTAVPLYVNGRSRSNSRTGPFLNSNTSSIANTPRSGESFMVPGTPQIRSRSNSALGGYFNPAHNLLNPPEHDAIFEKIYNCLVRTVELSQKDIPPILIQATKCLGVAETSEKNKPFVNLWSAIILRSQHCLEICDILKTRLRSIKLNDTEIRYARDFWRLCTKLFDGVIKLLDGIKEARRLELISKDMIYAIKPILKTVKEATHLVSTSPWSQLLEAETPERTVVTPQPIVSGVHHGDQQQHHRYRSRTGSGNSPYLNNIPATPLSAALGPAAQATLPTNPSLDRSFAGDIYQRADEYFRVQQTIVPRR</sequence>
<organism evidence="4 5">
    <name type="scientific">Heterodermia speciosa</name>
    <dbReference type="NCBI Taxonomy" id="116794"/>
    <lineage>
        <taxon>Eukaryota</taxon>
        <taxon>Fungi</taxon>
        <taxon>Dikarya</taxon>
        <taxon>Ascomycota</taxon>
        <taxon>Pezizomycotina</taxon>
        <taxon>Lecanoromycetes</taxon>
        <taxon>OSLEUM clade</taxon>
        <taxon>Lecanoromycetidae</taxon>
        <taxon>Caliciales</taxon>
        <taxon>Physciaceae</taxon>
        <taxon>Heterodermia</taxon>
    </lineage>
</organism>
<feature type="region of interest" description="Disordered" evidence="3">
    <location>
        <begin position="796"/>
        <end position="822"/>
    </location>
</feature>
<gene>
    <name evidence="4" type="primary">SOG2</name>
    <name evidence="4" type="ORF">HETSPECPRED_008246</name>
</gene>
<evidence type="ECO:0000313" key="4">
    <source>
        <dbReference type="EMBL" id="CAF9932009.1"/>
    </source>
</evidence>
<reference evidence="4" key="1">
    <citation type="submission" date="2021-03" db="EMBL/GenBank/DDBJ databases">
        <authorList>
            <person name="Tagirdzhanova G."/>
        </authorList>
    </citation>
    <scope>NUCLEOTIDE SEQUENCE</scope>
</reference>
<dbReference type="InterPro" id="IPR019487">
    <property type="entry name" value="RAM_signalling_pathway_SOG2"/>
</dbReference>
<feature type="compositionally biased region" description="Polar residues" evidence="3">
    <location>
        <begin position="207"/>
        <end position="223"/>
    </location>
</feature>
<proteinExistence type="predicted"/>
<evidence type="ECO:0000256" key="1">
    <source>
        <dbReference type="ARBA" id="ARBA00022614"/>
    </source>
</evidence>
<dbReference type="AlphaFoldDB" id="A0A8H3FZF7"/>
<keyword evidence="1" id="KW-0433">Leucine-rich repeat</keyword>
<dbReference type="PANTHER" id="PTHR48051">
    <property type="match status" value="1"/>
</dbReference>
<dbReference type="InterPro" id="IPR032675">
    <property type="entry name" value="LRR_dom_sf"/>
</dbReference>
<dbReference type="Pfam" id="PF10428">
    <property type="entry name" value="SOG2"/>
    <property type="match status" value="2"/>
</dbReference>
<comment type="caution">
    <text evidence="4">The sequence shown here is derived from an EMBL/GenBank/DDBJ whole genome shotgun (WGS) entry which is preliminary data.</text>
</comment>
<feature type="region of interest" description="Disordered" evidence="3">
    <location>
        <begin position="184"/>
        <end position="255"/>
    </location>
</feature>
<dbReference type="Proteomes" id="UP000664521">
    <property type="component" value="Unassembled WGS sequence"/>
</dbReference>
<dbReference type="GO" id="GO:0005737">
    <property type="term" value="C:cytoplasm"/>
    <property type="evidence" value="ECO:0007669"/>
    <property type="project" value="TreeGrafter"/>
</dbReference>
<dbReference type="OrthoDB" id="1394818at2759"/>
<feature type="compositionally biased region" description="Polar residues" evidence="3">
    <location>
        <begin position="813"/>
        <end position="822"/>
    </location>
</feature>
<feature type="region of interest" description="Disordered" evidence="3">
    <location>
        <begin position="580"/>
        <end position="603"/>
    </location>
</feature>
<evidence type="ECO:0000313" key="5">
    <source>
        <dbReference type="Proteomes" id="UP000664521"/>
    </source>
</evidence>
<keyword evidence="5" id="KW-1185">Reference proteome</keyword>
<keyword evidence="2" id="KW-0677">Repeat</keyword>
<feature type="compositionally biased region" description="Polar residues" evidence="3">
    <location>
        <begin position="580"/>
        <end position="600"/>
    </location>
</feature>
<dbReference type="SUPFAM" id="SSF52075">
    <property type="entry name" value="Outer arm dynein light chain 1"/>
    <property type="match status" value="1"/>
</dbReference>
<feature type="compositionally biased region" description="Basic and acidic residues" evidence="3">
    <location>
        <begin position="526"/>
        <end position="541"/>
    </location>
</feature>
<feature type="region of interest" description="Disordered" evidence="3">
    <location>
        <begin position="503"/>
        <end position="551"/>
    </location>
</feature>
<evidence type="ECO:0000256" key="3">
    <source>
        <dbReference type="SAM" id="MobiDB-lite"/>
    </source>
</evidence>
<protein>
    <submittedName>
        <fullName evidence="4">RAM signaling network component</fullName>
    </submittedName>
</protein>
<name>A0A8H3FZF7_9LECA</name>
<dbReference type="InterPro" id="IPR050216">
    <property type="entry name" value="LRR_domain-containing"/>
</dbReference>
<dbReference type="Gene3D" id="3.80.10.10">
    <property type="entry name" value="Ribonuclease Inhibitor"/>
    <property type="match status" value="1"/>
</dbReference>
<dbReference type="PANTHER" id="PTHR48051:SF46">
    <property type="entry name" value="LEUCINE RICH REPEAT-CONTAINING DOMAIN PROTEIN"/>
    <property type="match status" value="1"/>
</dbReference>